<protein>
    <submittedName>
        <fullName evidence="4">Sulfotransferase domain protein</fullName>
    </submittedName>
</protein>
<dbReference type="SUPFAM" id="SSF52540">
    <property type="entry name" value="P-loop containing nucleoside triphosphate hydrolases"/>
    <property type="match status" value="1"/>
</dbReference>
<dbReference type="GO" id="GO:0008146">
    <property type="term" value="F:sulfotransferase activity"/>
    <property type="evidence" value="ECO:0007669"/>
    <property type="project" value="InterPro"/>
</dbReference>
<dbReference type="InterPro" id="IPR027417">
    <property type="entry name" value="P-loop_NTPase"/>
</dbReference>
<evidence type="ECO:0000256" key="2">
    <source>
        <dbReference type="ARBA" id="ARBA00022679"/>
    </source>
</evidence>
<reference evidence="4" key="1">
    <citation type="submission" date="2016-10" db="EMBL/GenBank/DDBJ databases">
        <title>Sequence of Gallionella enrichment culture.</title>
        <authorList>
            <person name="Poehlein A."/>
            <person name="Muehling M."/>
            <person name="Daniel R."/>
        </authorList>
    </citation>
    <scope>NUCLEOTIDE SEQUENCE</scope>
</reference>
<accession>A0A1J5RG82</accession>
<name>A0A1J5RG82_9ZZZZ</name>
<comment type="caution">
    <text evidence="4">The sequence shown here is derived from an EMBL/GenBank/DDBJ whole genome shotgun (WGS) entry which is preliminary data.</text>
</comment>
<comment type="similarity">
    <text evidence="1">Belongs to the sulfotransferase 1 family.</text>
</comment>
<dbReference type="Pfam" id="PF00685">
    <property type="entry name" value="Sulfotransfer_1"/>
    <property type="match status" value="1"/>
</dbReference>
<dbReference type="EMBL" id="MLJW01000179">
    <property type="protein sequence ID" value="OIQ94777.1"/>
    <property type="molecule type" value="Genomic_DNA"/>
</dbReference>
<dbReference type="AlphaFoldDB" id="A0A1J5RG82"/>
<evidence type="ECO:0000259" key="3">
    <source>
        <dbReference type="Pfam" id="PF00685"/>
    </source>
</evidence>
<evidence type="ECO:0000313" key="4">
    <source>
        <dbReference type="EMBL" id="OIQ94777.1"/>
    </source>
</evidence>
<proteinExistence type="inferred from homology"/>
<sequence>MDRGRPGIYLLASYPKSGNTWVRALLEAWYQNGAVDINRMIHTTAIMRAQLFEDTLDVSPGELTEAEIFRARPAMLRSLHAESAKADWHKCHDAFLPVPGGTEALIPPESLAGVILIVRDPRDVAPSLAAHSGLGLDDAIARMADAEAILGAKRRQAQVPQLVSSWSRFYESWLAAPVLRMEVVRYEDLLADPRAHLRRILALAGLDGGEERLARAVEAAGFTRLRRQEAEHGFREALPAASAPFFRQGRAGAWKNTLSPAQVARLTADHGPAMARFGYAV</sequence>
<dbReference type="Gene3D" id="3.40.50.300">
    <property type="entry name" value="P-loop containing nucleotide triphosphate hydrolases"/>
    <property type="match status" value="1"/>
</dbReference>
<evidence type="ECO:0000256" key="1">
    <source>
        <dbReference type="ARBA" id="ARBA00005771"/>
    </source>
</evidence>
<keyword evidence="2 4" id="KW-0808">Transferase</keyword>
<feature type="domain" description="Sulfotransferase" evidence="3">
    <location>
        <begin position="10"/>
        <end position="277"/>
    </location>
</feature>
<gene>
    <name evidence="4" type="ORF">GALL_232330</name>
</gene>
<dbReference type="InterPro" id="IPR000863">
    <property type="entry name" value="Sulfotransferase_dom"/>
</dbReference>
<dbReference type="PANTHER" id="PTHR11783">
    <property type="entry name" value="SULFOTRANSFERASE SULT"/>
    <property type="match status" value="1"/>
</dbReference>
<organism evidence="4">
    <name type="scientific">mine drainage metagenome</name>
    <dbReference type="NCBI Taxonomy" id="410659"/>
    <lineage>
        <taxon>unclassified sequences</taxon>
        <taxon>metagenomes</taxon>
        <taxon>ecological metagenomes</taxon>
    </lineage>
</organism>